<gene>
    <name evidence="1" type="ORF">RF11_08895</name>
</gene>
<sequence>MCNNGFDYTIKESTQTGHHYRRSLYRSKKCKPGLAISVEYGKISEKGTHTGTAVTVSSAFTDIRAQMIDEAKNLSSSKREISVKRIWEELNLKYIQTNRILQAVLRATKADVIKVLILTRKQESHCDIYTNIQAREYAELSCTDTRPFLPYNFIYTTPSVKMRD</sequence>
<reference evidence="1 2" key="1">
    <citation type="journal article" date="2014" name="Genome Biol. Evol.">
        <title>The genome of the myxosporean Thelohanellus kitauei shows adaptations to nutrient acquisition within its fish host.</title>
        <authorList>
            <person name="Yang Y."/>
            <person name="Xiong J."/>
            <person name="Zhou Z."/>
            <person name="Huo F."/>
            <person name="Miao W."/>
            <person name="Ran C."/>
            <person name="Liu Y."/>
            <person name="Zhang J."/>
            <person name="Feng J."/>
            <person name="Wang M."/>
            <person name="Wang M."/>
            <person name="Wang L."/>
            <person name="Yao B."/>
        </authorList>
    </citation>
    <scope>NUCLEOTIDE SEQUENCE [LARGE SCALE GENOMIC DNA]</scope>
    <source>
        <strain evidence="1">Wuqing</strain>
    </source>
</reference>
<keyword evidence="2" id="KW-1185">Reference proteome</keyword>
<evidence type="ECO:0000313" key="1">
    <source>
        <dbReference type="EMBL" id="KII69197.1"/>
    </source>
</evidence>
<name>A0A0C2N5L8_THEKT</name>
<dbReference type="Proteomes" id="UP000031668">
    <property type="component" value="Unassembled WGS sequence"/>
</dbReference>
<comment type="caution">
    <text evidence="1">The sequence shown here is derived from an EMBL/GenBank/DDBJ whole genome shotgun (WGS) entry which is preliminary data.</text>
</comment>
<evidence type="ECO:0000313" key="2">
    <source>
        <dbReference type="Proteomes" id="UP000031668"/>
    </source>
</evidence>
<protein>
    <submittedName>
        <fullName evidence="1">Uncharacterized protein</fullName>
    </submittedName>
</protein>
<accession>A0A0C2N5L8</accession>
<dbReference type="AlphaFoldDB" id="A0A0C2N5L8"/>
<dbReference type="EMBL" id="JWZT01002534">
    <property type="protein sequence ID" value="KII69197.1"/>
    <property type="molecule type" value="Genomic_DNA"/>
</dbReference>
<organism evidence="1 2">
    <name type="scientific">Thelohanellus kitauei</name>
    <name type="common">Myxosporean</name>
    <dbReference type="NCBI Taxonomy" id="669202"/>
    <lineage>
        <taxon>Eukaryota</taxon>
        <taxon>Metazoa</taxon>
        <taxon>Cnidaria</taxon>
        <taxon>Myxozoa</taxon>
        <taxon>Myxosporea</taxon>
        <taxon>Bivalvulida</taxon>
        <taxon>Platysporina</taxon>
        <taxon>Myxobolidae</taxon>
        <taxon>Thelohanellus</taxon>
    </lineage>
</organism>
<proteinExistence type="predicted"/>